<dbReference type="EMBL" id="JWZX01002949">
    <property type="protein sequence ID" value="KOO25615.1"/>
    <property type="molecule type" value="Genomic_DNA"/>
</dbReference>
<dbReference type="AlphaFoldDB" id="A0A0M0JGN4"/>
<dbReference type="Gene3D" id="1.25.40.10">
    <property type="entry name" value="Tetratricopeptide repeat domain"/>
    <property type="match status" value="1"/>
</dbReference>
<gene>
    <name evidence="2" type="ORF">Ctob_000345</name>
</gene>
<evidence type="ECO:0000256" key="1">
    <source>
        <dbReference type="SAM" id="MobiDB-lite"/>
    </source>
</evidence>
<proteinExistence type="predicted"/>
<evidence type="ECO:0000313" key="3">
    <source>
        <dbReference type="Proteomes" id="UP000037460"/>
    </source>
</evidence>
<dbReference type="PANTHER" id="PTHR46082">
    <property type="entry name" value="ATP/GTP-BINDING PROTEIN-RELATED"/>
    <property type="match status" value="1"/>
</dbReference>
<feature type="compositionally biased region" description="Low complexity" evidence="1">
    <location>
        <begin position="144"/>
        <end position="154"/>
    </location>
</feature>
<dbReference type="OrthoDB" id="626167at2759"/>
<dbReference type="Pfam" id="PF13424">
    <property type="entry name" value="TPR_12"/>
    <property type="match status" value="1"/>
</dbReference>
<keyword evidence="3" id="KW-1185">Reference proteome</keyword>
<organism evidence="2 3">
    <name type="scientific">Chrysochromulina tobinii</name>
    <dbReference type="NCBI Taxonomy" id="1460289"/>
    <lineage>
        <taxon>Eukaryota</taxon>
        <taxon>Haptista</taxon>
        <taxon>Haptophyta</taxon>
        <taxon>Prymnesiophyceae</taxon>
        <taxon>Prymnesiales</taxon>
        <taxon>Chrysochromulinaceae</taxon>
        <taxon>Chrysochromulina</taxon>
    </lineage>
</organism>
<dbReference type="InterPro" id="IPR053137">
    <property type="entry name" value="NLR-like"/>
</dbReference>
<evidence type="ECO:0000313" key="2">
    <source>
        <dbReference type="EMBL" id="KOO25615.1"/>
    </source>
</evidence>
<dbReference type="Proteomes" id="UP000037460">
    <property type="component" value="Unassembled WGS sequence"/>
</dbReference>
<dbReference type="PANTHER" id="PTHR46082:SF6">
    <property type="entry name" value="AAA+ ATPASE DOMAIN-CONTAINING PROTEIN-RELATED"/>
    <property type="match status" value="1"/>
</dbReference>
<comment type="caution">
    <text evidence="2">The sequence shown here is derived from an EMBL/GenBank/DDBJ whole genome shotgun (WGS) entry which is preliminary data.</text>
</comment>
<protein>
    <submittedName>
        <fullName evidence="2">Tetratricopeptide tpr_4</fullName>
    </submittedName>
</protein>
<sequence length="179" mass="19278">MNNLGWMLKATGGDPVECLTVLRAALQMQRELIGIEHPDTLTSMNKLALILQDQGNASEAAELCSEALVARRAVLGNRHQGTLLSMCSLGSLYLEIGHVMPALALFKEAVDGAHETLGDEHPYTRSFTQHLAMAVRAAERAQAEGRAAARSATATTLGSPNRVPEQRRSENFSQAVSVE</sequence>
<name>A0A0M0JGN4_9EUKA</name>
<dbReference type="Pfam" id="PF13374">
    <property type="entry name" value="TPR_10"/>
    <property type="match status" value="1"/>
</dbReference>
<feature type="region of interest" description="Disordered" evidence="1">
    <location>
        <begin position="144"/>
        <end position="179"/>
    </location>
</feature>
<accession>A0A0M0JGN4</accession>
<dbReference type="SUPFAM" id="SSF48452">
    <property type="entry name" value="TPR-like"/>
    <property type="match status" value="1"/>
</dbReference>
<dbReference type="InterPro" id="IPR011990">
    <property type="entry name" value="TPR-like_helical_dom_sf"/>
</dbReference>
<reference evidence="3" key="1">
    <citation type="journal article" date="2015" name="PLoS Genet.">
        <title>Genome Sequence and Transcriptome Analyses of Chrysochromulina tobin: Metabolic Tools for Enhanced Algal Fitness in the Prominent Order Prymnesiales (Haptophyceae).</title>
        <authorList>
            <person name="Hovde B.T."/>
            <person name="Deodato C.R."/>
            <person name="Hunsperger H.M."/>
            <person name="Ryken S.A."/>
            <person name="Yost W."/>
            <person name="Jha R.K."/>
            <person name="Patterson J."/>
            <person name="Monnat R.J. Jr."/>
            <person name="Barlow S.B."/>
            <person name="Starkenburg S.R."/>
            <person name="Cattolico R.A."/>
        </authorList>
    </citation>
    <scope>NUCLEOTIDE SEQUENCE</scope>
    <source>
        <strain evidence="3">CCMP291</strain>
    </source>
</reference>